<keyword evidence="3" id="KW-1185">Reference proteome</keyword>
<dbReference type="EMBL" id="KL659571">
    <property type="protein sequence ID" value="KFA69290.1"/>
    <property type="molecule type" value="Genomic_DNA"/>
</dbReference>
<dbReference type="HOGENOM" id="CLU_1464710_0_0_1"/>
<accession>A0A084QZA5</accession>
<feature type="compositionally biased region" description="Acidic residues" evidence="1">
    <location>
        <begin position="152"/>
        <end position="170"/>
    </location>
</feature>
<evidence type="ECO:0000313" key="2">
    <source>
        <dbReference type="EMBL" id="KFA69290.1"/>
    </source>
</evidence>
<gene>
    <name evidence="2" type="ORF">S40285_10729</name>
</gene>
<feature type="compositionally biased region" description="Polar residues" evidence="1">
    <location>
        <begin position="176"/>
        <end position="185"/>
    </location>
</feature>
<dbReference type="Proteomes" id="UP000028524">
    <property type="component" value="Unassembled WGS sequence"/>
</dbReference>
<evidence type="ECO:0000256" key="1">
    <source>
        <dbReference type="SAM" id="MobiDB-lite"/>
    </source>
</evidence>
<reference evidence="2 3" key="1">
    <citation type="journal article" date="2014" name="BMC Genomics">
        <title>Comparative genome sequencing reveals chemotype-specific gene clusters in the toxigenic black mold Stachybotrys.</title>
        <authorList>
            <person name="Semeiks J."/>
            <person name="Borek D."/>
            <person name="Otwinowski Z."/>
            <person name="Grishin N.V."/>
        </authorList>
    </citation>
    <scope>NUCLEOTIDE SEQUENCE [LARGE SCALE GENOMIC DNA]</scope>
    <source>
        <strain evidence="2 3">IBT 40285</strain>
    </source>
</reference>
<sequence length="185" mass="20157">MAIMREDQSCSKDPYLGAAHHGVAPPLLLSSHFPGSQHLRNLWLPVLANGSINLVNMSRTANLPRRAMQRRNIPRLRAVAGDRPNSIQEEGDHDRVHQADAAHGDIDGSVSQHLGGSGPNSEDDSDNFFPNPPRPFRLAGGTRKYSIMSDESNSDEASDFDVDSDPDTESILDSGYGSSEENPEQ</sequence>
<organism evidence="2 3">
    <name type="scientific">Stachybotrys chlorohalonatus (strain IBT 40285)</name>
    <dbReference type="NCBI Taxonomy" id="1283841"/>
    <lineage>
        <taxon>Eukaryota</taxon>
        <taxon>Fungi</taxon>
        <taxon>Dikarya</taxon>
        <taxon>Ascomycota</taxon>
        <taxon>Pezizomycotina</taxon>
        <taxon>Sordariomycetes</taxon>
        <taxon>Hypocreomycetidae</taxon>
        <taxon>Hypocreales</taxon>
        <taxon>Stachybotryaceae</taxon>
        <taxon>Stachybotrys</taxon>
    </lineage>
</organism>
<dbReference type="AlphaFoldDB" id="A0A084QZA5"/>
<dbReference type="InParanoid" id="A0A084QZA5"/>
<feature type="region of interest" description="Disordered" evidence="1">
    <location>
        <begin position="105"/>
        <end position="185"/>
    </location>
</feature>
<evidence type="ECO:0000313" key="3">
    <source>
        <dbReference type="Proteomes" id="UP000028524"/>
    </source>
</evidence>
<name>A0A084QZA5_STAC4</name>
<dbReference type="OrthoDB" id="10643701at2759"/>
<feature type="region of interest" description="Disordered" evidence="1">
    <location>
        <begin position="78"/>
        <end position="97"/>
    </location>
</feature>
<protein>
    <submittedName>
        <fullName evidence="2">Uncharacterized protein</fullName>
    </submittedName>
</protein>
<proteinExistence type="predicted"/>
<feature type="non-terminal residue" evidence="2">
    <location>
        <position position="185"/>
    </location>
</feature>